<feature type="transmembrane region" description="Helical" evidence="8">
    <location>
        <begin position="198"/>
        <end position="216"/>
    </location>
</feature>
<dbReference type="NCBIfam" id="TIGR00427">
    <property type="entry name" value="NAAT family transporter"/>
    <property type="match status" value="1"/>
</dbReference>
<sequence length="233" mass="24548">MSEYFHHVLVGLLAVLPVANPLTSVSLLLGLGGSLPPAERNRQIFKASLYVALIMLVSFYGGSLVMQVFGISIPGLRIAGGLIVAYIGFTMLFPATTPDETEVQHDLLSDEEKITPHFRDLSFVPLALPGTAGPGTIALVVSSASTLQSTYGSIPLFIHLAAITVTLLTALIFWIALQSSGRIMKFLGESGIDAISRVVGFLLVAMGVQFVINGGFELVAGHAALQSAAGVRQ</sequence>
<dbReference type="AlphaFoldDB" id="A0A071L005"/>
<dbReference type="RefSeq" id="WP_003096266.1">
    <property type="nucleotide sequence ID" value="NZ_AP014622.1"/>
</dbReference>
<dbReference type="Proteomes" id="UP000045039">
    <property type="component" value="Unassembled WGS sequence"/>
</dbReference>
<accession>A0A071L005</accession>
<reference evidence="9" key="2">
    <citation type="submission" date="2015-06" db="EMBL/GenBank/DDBJ databases">
        <authorList>
            <person name="Radhakrishnan R."/>
            <person name="Underwood A."/>
            <person name="Al-Shahib A."/>
        </authorList>
    </citation>
    <scope>NUCLEOTIDE SEQUENCE</scope>
    <source>
        <strain evidence="9">P19_London_7_VIM_2_05_10</strain>
    </source>
</reference>
<evidence type="ECO:0000256" key="3">
    <source>
        <dbReference type="ARBA" id="ARBA00022475"/>
    </source>
</evidence>
<keyword evidence="3" id="KW-1003">Cell membrane</keyword>
<keyword evidence="4" id="KW-0997">Cell inner membrane</keyword>
<dbReference type="GO" id="GO:0005886">
    <property type="term" value="C:plasma membrane"/>
    <property type="evidence" value="ECO:0007669"/>
    <property type="project" value="UniProtKB-SubCell"/>
</dbReference>
<comment type="subcellular location">
    <subcellularLocation>
        <location evidence="1">Cell inner membrane</location>
        <topology evidence="1">Multi-pass membrane protein</topology>
    </subcellularLocation>
    <subcellularLocation>
        <location evidence="8">Cell membrane</location>
        <topology evidence="8">Multi-pass membrane protein</topology>
    </subcellularLocation>
</comment>
<dbReference type="EMBL" id="CP136986">
    <property type="protein sequence ID" value="WOS77759.1"/>
    <property type="molecule type" value="Genomic_DNA"/>
</dbReference>
<evidence type="ECO:0000256" key="1">
    <source>
        <dbReference type="ARBA" id="ARBA00004429"/>
    </source>
</evidence>
<dbReference type="EMBL" id="CVVU01000278">
    <property type="protein sequence ID" value="CRQ14770.1"/>
    <property type="molecule type" value="Genomic_DNA"/>
</dbReference>
<evidence type="ECO:0000256" key="6">
    <source>
        <dbReference type="ARBA" id="ARBA00022989"/>
    </source>
</evidence>
<comment type="caution">
    <text evidence="8">Lacks conserved residue(s) required for the propagation of feature annotation.</text>
</comment>
<feature type="transmembrane region" description="Helical" evidence="8">
    <location>
        <begin position="156"/>
        <end position="177"/>
    </location>
</feature>
<keyword evidence="5 8" id="KW-0812">Transmembrane</keyword>
<dbReference type="PANTHER" id="PTHR33508:SF2">
    <property type="entry name" value="UPF0056 INNER MEMBRANE PROTEIN MARC"/>
    <property type="match status" value="1"/>
</dbReference>
<evidence type="ECO:0000313" key="10">
    <source>
        <dbReference type="EMBL" id="WOS77759.1"/>
    </source>
</evidence>
<evidence type="ECO:0000256" key="8">
    <source>
        <dbReference type="RuleBase" id="RU362048"/>
    </source>
</evidence>
<feature type="transmembrane region" description="Helical" evidence="8">
    <location>
        <begin position="48"/>
        <end position="69"/>
    </location>
</feature>
<keyword evidence="7 8" id="KW-0472">Membrane</keyword>
<organism evidence="9 11">
    <name type="scientific">Pseudomonas aeruginosa</name>
    <dbReference type="NCBI Taxonomy" id="287"/>
    <lineage>
        <taxon>Bacteria</taxon>
        <taxon>Pseudomonadati</taxon>
        <taxon>Pseudomonadota</taxon>
        <taxon>Gammaproteobacteria</taxon>
        <taxon>Pseudomonadales</taxon>
        <taxon>Pseudomonadaceae</taxon>
        <taxon>Pseudomonas</taxon>
    </lineage>
</organism>
<name>A0A071L005_PSEAI</name>
<reference evidence="10" key="4">
    <citation type="submission" date="2023-10" db="EMBL/GenBank/DDBJ databases">
        <title>Pathogen: clinical or host-associated sample.</title>
        <authorList>
            <person name="Hergert J."/>
            <person name="Casey R."/>
            <person name="Wagner J."/>
            <person name="Young E.L."/>
            <person name="Oakeson K.F."/>
        </authorList>
    </citation>
    <scope>NUCLEOTIDE SEQUENCE</scope>
    <source>
        <strain evidence="10">2021CK-01020</strain>
    </source>
</reference>
<keyword evidence="6 8" id="KW-1133">Transmembrane helix</keyword>
<evidence type="ECO:0000256" key="2">
    <source>
        <dbReference type="ARBA" id="ARBA00009784"/>
    </source>
</evidence>
<dbReference type="KEGG" id="paeb:NCGM1900_6001"/>
<protein>
    <recommendedName>
        <fullName evidence="8">UPF0056 membrane protein</fullName>
    </recommendedName>
</protein>
<comment type="similarity">
    <text evidence="2 8">Belongs to the UPF0056 (MarC) family.</text>
</comment>
<evidence type="ECO:0000256" key="7">
    <source>
        <dbReference type="ARBA" id="ARBA00023136"/>
    </source>
</evidence>
<evidence type="ECO:0000256" key="4">
    <source>
        <dbReference type="ARBA" id="ARBA00022519"/>
    </source>
</evidence>
<reference evidence="11" key="1">
    <citation type="submission" date="2015-06" db="EMBL/GenBank/DDBJ databases">
        <authorList>
            <person name="Radhakrishnan Rajesh"/>
            <person name="Underwood Anthony"/>
            <person name="Al-Shahib Ali"/>
        </authorList>
    </citation>
    <scope>NUCLEOTIDE SEQUENCE [LARGE SCALE GENOMIC DNA]</scope>
    <source>
        <strain evidence="11">P19_London_7_VIM_2_05_10</strain>
    </source>
</reference>
<dbReference type="InterPro" id="IPR002771">
    <property type="entry name" value="Multi_antbiot-R_MarC"/>
</dbReference>
<proteinExistence type="inferred from homology"/>
<gene>
    <name evidence="10" type="ORF">L4V69_35660</name>
    <name evidence="9" type="ORF">PAERUG_P19_London_7_VIM_2_05_10_06943</name>
</gene>
<evidence type="ECO:0000313" key="9">
    <source>
        <dbReference type="EMBL" id="CRQ14770.1"/>
    </source>
</evidence>
<dbReference type="Pfam" id="PF01914">
    <property type="entry name" value="MarC"/>
    <property type="match status" value="1"/>
</dbReference>
<evidence type="ECO:0000313" key="11">
    <source>
        <dbReference type="Proteomes" id="UP000045039"/>
    </source>
</evidence>
<dbReference type="NCBIfam" id="NF008228">
    <property type="entry name" value="PRK10995.1"/>
    <property type="match status" value="1"/>
</dbReference>
<dbReference type="Proteomes" id="UP001297540">
    <property type="component" value="Chromosome"/>
</dbReference>
<evidence type="ECO:0000256" key="5">
    <source>
        <dbReference type="ARBA" id="ARBA00022692"/>
    </source>
</evidence>
<dbReference type="PANTHER" id="PTHR33508">
    <property type="entry name" value="UPF0056 MEMBRANE PROTEIN YHCE"/>
    <property type="match status" value="1"/>
</dbReference>
<feature type="transmembrane region" description="Helical" evidence="8">
    <location>
        <begin position="76"/>
        <end position="95"/>
    </location>
</feature>
<reference evidence="10" key="3">
    <citation type="submission" date="2023-06" db="EMBL/GenBank/DDBJ databases">
        <authorList>
            <consortium name="Clinical and Environmental Microbiology Branch: Whole genome sequencing antimicrobial resistance pathogens in the healthcare setting"/>
        </authorList>
    </citation>
    <scope>NUCLEOTIDE SEQUENCE</scope>
    <source>
        <strain evidence="10">2021CK-01020</strain>
    </source>
</reference>